<keyword evidence="4 7" id="KW-0689">Ribosomal protein</keyword>
<evidence type="ECO:0000256" key="1">
    <source>
        <dbReference type="ARBA" id="ARBA00010605"/>
    </source>
</evidence>
<dbReference type="Proteomes" id="UP000502958">
    <property type="component" value="Chromosome"/>
</dbReference>
<feature type="domain" description="Ribosomal protein L9" evidence="8">
    <location>
        <begin position="13"/>
        <end position="40"/>
    </location>
</feature>
<dbReference type="GO" id="GO:0006412">
    <property type="term" value="P:translation"/>
    <property type="evidence" value="ECO:0007669"/>
    <property type="project" value="UniProtKB-UniRule"/>
</dbReference>
<keyword evidence="3 7" id="KW-0694">RNA-binding</keyword>
<dbReference type="Gene3D" id="3.10.430.100">
    <property type="entry name" value="Ribosomal protein L9, C-terminal domain"/>
    <property type="match status" value="1"/>
</dbReference>
<evidence type="ECO:0000256" key="4">
    <source>
        <dbReference type="ARBA" id="ARBA00022980"/>
    </source>
</evidence>
<proteinExistence type="inferred from homology"/>
<sequence length="149" mass="16660">MEIILLSKIHKLGDSGKIVNVKSGYARNFLIPTGKAILANKKNIKSFEAQRLALEQENINKILTAQERAEKIKQINSITIKSKVGKAGKIFGSVGVRNIVKEIILLGFKINKKEIRLPHGLLRKVGSHRVIFQPHKKVCIDFTVNIVSK</sequence>
<dbReference type="InterPro" id="IPR036935">
    <property type="entry name" value="Ribosomal_bL9_N_sf"/>
</dbReference>
<dbReference type="InterPro" id="IPR020594">
    <property type="entry name" value="Ribosomal_bL9_bac/chp"/>
</dbReference>
<dbReference type="AlphaFoldDB" id="A0A6C1F6Q3"/>
<dbReference type="Gene3D" id="3.40.5.10">
    <property type="entry name" value="Ribosomal protein L9, N-terminal domain"/>
    <property type="match status" value="1"/>
</dbReference>
<dbReference type="HAMAP" id="MF_00503">
    <property type="entry name" value="Ribosomal_bL9"/>
    <property type="match status" value="1"/>
</dbReference>
<dbReference type="InterPro" id="IPR009027">
    <property type="entry name" value="Ribosomal_bL9/RNase_H1_N"/>
</dbReference>
<dbReference type="InterPro" id="IPR020069">
    <property type="entry name" value="Ribosomal_bL9_C"/>
</dbReference>
<dbReference type="SUPFAM" id="SSF55658">
    <property type="entry name" value="L9 N-domain-like"/>
    <property type="match status" value="1"/>
</dbReference>
<comment type="function">
    <text evidence="7">Binds to the 23S rRNA.</text>
</comment>
<evidence type="ECO:0000259" key="8">
    <source>
        <dbReference type="PROSITE" id="PS00651"/>
    </source>
</evidence>
<dbReference type="GO" id="GO:1990904">
    <property type="term" value="C:ribonucleoprotein complex"/>
    <property type="evidence" value="ECO:0007669"/>
    <property type="project" value="UniProtKB-KW"/>
</dbReference>
<dbReference type="Pfam" id="PF03948">
    <property type="entry name" value="Ribosomal_L9_C"/>
    <property type="match status" value="1"/>
</dbReference>
<dbReference type="InterPro" id="IPR020070">
    <property type="entry name" value="Ribosomal_bL9_N"/>
</dbReference>
<organism evidence="9 10">
    <name type="scientific">Buchnera aphidicola subsp. Uroleucon sonchi</name>
    <dbReference type="NCBI Taxonomy" id="118118"/>
    <lineage>
        <taxon>Bacteria</taxon>
        <taxon>Pseudomonadati</taxon>
        <taxon>Pseudomonadota</taxon>
        <taxon>Gammaproteobacteria</taxon>
        <taxon>Enterobacterales</taxon>
        <taxon>Erwiniaceae</taxon>
        <taxon>Buchnera</taxon>
    </lineage>
</organism>
<dbReference type="PROSITE" id="PS00651">
    <property type="entry name" value="RIBOSOMAL_L9"/>
    <property type="match status" value="1"/>
</dbReference>
<name>A0A6C1F6Q3_BUCUN</name>
<dbReference type="GO" id="GO:0003735">
    <property type="term" value="F:structural constituent of ribosome"/>
    <property type="evidence" value="ECO:0007669"/>
    <property type="project" value="InterPro"/>
</dbReference>
<evidence type="ECO:0000313" key="10">
    <source>
        <dbReference type="Proteomes" id="UP000502958"/>
    </source>
</evidence>
<evidence type="ECO:0000256" key="3">
    <source>
        <dbReference type="ARBA" id="ARBA00022884"/>
    </source>
</evidence>
<dbReference type="GO" id="GO:0019843">
    <property type="term" value="F:rRNA binding"/>
    <property type="evidence" value="ECO:0007669"/>
    <property type="project" value="UniProtKB-UniRule"/>
</dbReference>
<keyword evidence="2 7" id="KW-0699">rRNA-binding</keyword>
<gene>
    <name evidence="7 9" type="primary">rplI</name>
    <name evidence="9" type="ORF">GUU85_02660</name>
</gene>
<dbReference type="EMBL" id="CP047588">
    <property type="protein sequence ID" value="QIE02233.1"/>
    <property type="molecule type" value="Genomic_DNA"/>
</dbReference>
<dbReference type="Pfam" id="PF01281">
    <property type="entry name" value="Ribosomal_L9_N"/>
    <property type="match status" value="1"/>
</dbReference>
<accession>A0A6C1F6Q3</accession>
<protein>
    <recommendedName>
        <fullName evidence="6 7">Large ribosomal subunit protein bL9</fullName>
    </recommendedName>
</protein>
<dbReference type="InterPro" id="IPR000244">
    <property type="entry name" value="Ribosomal_bL9"/>
</dbReference>
<dbReference type="GO" id="GO:0005840">
    <property type="term" value="C:ribosome"/>
    <property type="evidence" value="ECO:0007669"/>
    <property type="project" value="UniProtKB-KW"/>
</dbReference>
<evidence type="ECO:0000256" key="5">
    <source>
        <dbReference type="ARBA" id="ARBA00023274"/>
    </source>
</evidence>
<evidence type="ECO:0000256" key="2">
    <source>
        <dbReference type="ARBA" id="ARBA00022730"/>
    </source>
</evidence>
<comment type="similarity">
    <text evidence="1 7">Belongs to the bacterial ribosomal protein bL9 family.</text>
</comment>
<evidence type="ECO:0000256" key="6">
    <source>
        <dbReference type="ARBA" id="ARBA00035292"/>
    </source>
</evidence>
<dbReference type="PANTHER" id="PTHR21368">
    <property type="entry name" value="50S RIBOSOMAL PROTEIN L9"/>
    <property type="match status" value="1"/>
</dbReference>
<dbReference type="NCBIfam" id="TIGR00158">
    <property type="entry name" value="L9"/>
    <property type="match status" value="1"/>
</dbReference>
<reference evidence="9 10" key="1">
    <citation type="submission" date="2020-01" db="EMBL/GenBank/DDBJ databases">
        <title>Complete genome of Buchnera aphidicola isolated from Chaitophorus populeti.</title>
        <authorList>
            <person name="Park J."/>
            <person name="Xi H."/>
        </authorList>
    </citation>
    <scope>NUCLEOTIDE SEQUENCE [LARGE SCALE GENOMIC DNA]</scope>
    <source>
        <strain evidence="9 10">UsonBac</strain>
    </source>
</reference>
<dbReference type="RefSeq" id="WP_163119687.1">
    <property type="nucleotide sequence ID" value="NZ_CP047588.1"/>
</dbReference>
<dbReference type="InterPro" id="IPR036791">
    <property type="entry name" value="Ribosomal_bL9_C_sf"/>
</dbReference>
<keyword evidence="5 7" id="KW-0687">Ribonucleoprotein</keyword>
<dbReference type="SUPFAM" id="SSF55653">
    <property type="entry name" value="Ribosomal protein L9 C-domain"/>
    <property type="match status" value="1"/>
</dbReference>
<evidence type="ECO:0000313" key="9">
    <source>
        <dbReference type="EMBL" id="QIE02233.1"/>
    </source>
</evidence>
<evidence type="ECO:0000256" key="7">
    <source>
        <dbReference type="HAMAP-Rule" id="MF_00503"/>
    </source>
</evidence>